<dbReference type="InterPro" id="IPR003593">
    <property type="entry name" value="AAA+_ATPase"/>
</dbReference>
<dbReference type="GO" id="GO:0005524">
    <property type="term" value="F:ATP binding"/>
    <property type="evidence" value="ECO:0007669"/>
    <property type="project" value="UniProtKB-KW"/>
</dbReference>
<dbReference type="AlphaFoldDB" id="A0A6J7BKJ2"/>
<sequence>MVADQSAAQVPLLEGRGLTRIYRMGDTEVAALRGVDFRIDLGENVAIIGPSGSGKSTLLHILGLLDRQSAGQYLFAGVDTDTLDDDRLAVLRNRAIGFIFQSFNLVSGESALENVASPLVYAGVKRRERLDRAQESLVRVGLGDRLHHDPSQLSGGQRQRVAIARALVTRPALILADEPTGNLDSHSSAEVFALLEQLQDQGLTLVTITHDQRIANRAQRILRVEDGSLIDGNAGDSSYLDHAEQGVS</sequence>
<dbReference type="InterPro" id="IPR015854">
    <property type="entry name" value="ABC_transpr_LolD-like"/>
</dbReference>
<evidence type="ECO:0000256" key="2">
    <source>
        <dbReference type="ARBA" id="ARBA00022741"/>
    </source>
</evidence>
<dbReference type="GO" id="GO:0022857">
    <property type="term" value="F:transmembrane transporter activity"/>
    <property type="evidence" value="ECO:0007669"/>
    <property type="project" value="TreeGrafter"/>
</dbReference>
<evidence type="ECO:0000259" key="4">
    <source>
        <dbReference type="PROSITE" id="PS50893"/>
    </source>
</evidence>
<dbReference type="SMART" id="SM00382">
    <property type="entry name" value="AAA"/>
    <property type="match status" value="1"/>
</dbReference>
<gene>
    <name evidence="5" type="ORF">UFOPK3268_00130</name>
    <name evidence="6" type="ORF">UFOPK3752_00441</name>
    <name evidence="7" type="ORF">UFOPK4150_00674</name>
</gene>
<evidence type="ECO:0000313" key="5">
    <source>
        <dbReference type="EMBL" id="CAB4846236.1"/>
    </source>
</evidence>
<dbReference type="InterPro" id="IPR027417">
    <property type="entry name" value="P-loop_NTPase"/>
</dbReference>
<dbReference type="EMBL" id="CAFBND010000011">
    <property type="protein sequence ID" value="CAB4931238.1"/>
    <property type="molecule type" value="Genomic_DNA"/>
</dbReference>
<dbReference type="PROSITE" id="PS50893">
    <property type="entry name" value="ABC_TRANSPORTER_2"/>
    <property type="match status" value="1"/>
</dbReference>
<dbReference type="Gene3D" id="3.40.50.300">
    <property type="entry name" value="P-loop containing nucleotide triphosphate hydrolases"/>
    <property type="match status" value="1"/>
</dbReference>
<evidence type="ECO:0000313" key="7">
    <source>
        <dbReference type="EMBL" id="CAB5027712.1"/>
    </source>
</evidence>
<dbReference type="SUPFAM" id="SSF52540">
    <property type="entry name" value="P-loop containing nucleoside triphosphate hydrolases"/>
    <property type="match status" value="1"/>
</dbReference>
<dbReference type="PANTHER" id="PTHR24220">
    <property type="entry name" value="IMPORT ATP-BINDING PROTEIN"/>
    <property type="match status" value="1"/>
</dbReference>
<dbReference type="CDD" id="cd03255">
    <property type="entry name" value="ABC_MJ0796_LolCDE_FtsE"/>
    <property type="match status" value="1"/>
</dbReference>
<dbReference type="PANTHER" id="PTHR24220:SF86">
    <property type="entry name" value="ABC TRANSPORTER ABCH.1"/>
    <property type="match status" value="1"/>
</dbReference>
<dbReference type="EMBL" id="CAFBPU010000010">
    <property type="protein sequence ID" value="CAB5027712.1"/>
    <property type="molecule type" value="Genomic_DNA"/>
</dbReference>
<organism evidence="5">
    <name type="scientific">freshwater metagenome</name>
    <dbReference type="NCBI Taxonomy" id="449393"/>
    <lineage>
        <taxon>unclassified sequences</taxon>
        <taxon>metagenomes</taxon>
        <taxon>ecological metagenomes</taxon>
    </lineage>
</organism>
<dbReference type="InterPro" id="IPR003439">
    <property type="entry name" value="ABC_transporter-like_ATP-bd"/>
</dbReference>
<evidence type="ECO:0000256" key="1">
    <source>
        <dbReference type="ARBA" id="ARBA00022448"/>
    </source>
</evidence>
<dbReference type="InterPro" id="IPR017911">
    <property type="entry name" value="MacB-like_ATP-bd"/>
</dbReference>
<dbReference type="PROSITE" id="PS00211">
    <property type="entry name" value="ABC_TRANSPORTER_1"/>
    <property type="match status" value="1"/>
</dbReference>
<keyword evidence="1" id="KW-0813">Transport</keyword>
<evidence type="ECO:0000256" key="3">
    <source>
        <dbReference type="ARBA" id="ARBA00022840"/>
    </source>
</evidence>
<accession>A0A6J7BKJ2</accession>
<keyword evidence="2" id="KW-0547">Nucleotide-binding</keyword>
<dbReference type="GO" id="GO:0016887">
    <property type="term" value="F:ATP hydrolysis activity"/>
    <property type="evidence" value="ECO:0007669"/>
    <property type="project" value="InterPro"/>
</dbReference>
<feature type="domain" description="ABC transporter" evidence="4">
    <location>
        <begin position="13"/>
        <end position="247"/>
    </location>
</feature>
<protein>
    <submittedName>
        <fullName evidence="5">Unannotated protein</fullName>
    </submittedName>
</protein>
<proteinExistence type="predicted"/>
<evidence type="ECO:0000313" key="6">
    <source>
        <dbReference type="EMBL" id="CAB4931238.1"/>
    </source>
</evidence>
<reference evidence="5" key="1">
    <citation type="submission" date="2020-05" db="EMBL/GenBank/DDBJ databases">
        <authorList>
            <person name="Chiriac C."/>
            <person name="Salcher M."/>
            <person name="Ghai R."/>
            <person name="Kavagutti S V."/>
        </authorList>
    </citation>
    <scope>NUCLEOTIDE SEQUENCE</scope>
</reference>
<dbReference type="GO" id="GO:0098796">
    <property type="term" value="C:membrane protein complex"/>
    <property type="evidence" value="ECO:0007669"/>
    <property type="project" value="UniProtKB-ARBA"/>
</dbReference>
<keyword evidence="3" id="KW-0067">ATP-binding</keyword>
<dbReference type="EMBL" id="CAFBIZ010000008">
    <property type="protein sequence ID" value="CAB4846236.1"/>
    <property type="molecule type" value="Genomic_DNA"/>
</dbReference>
<dbReference type="Pfam" id="PF00005">
    <property type="entry name" value="ABC_tran"/>
    <property type="match status" value="1"/>
</dbReference>
<dbReference type="GO" id="GO:0005886">
    <property type="term" value="C:plasma membrane"/>
    <property type="evidence" value="ECO:0007669"/>
    <property type="project" value="TreeGrafter"/>
</dbReference>
<dbReference type="FunFam" id="3.40.50.300:FF:000032">
    <property type="entry name" value="Export ABC transporter ATP-binding protein"/>
    <property type="match status" value="1"/>
</dbReference>
<name>A0A6J7BKJ2_9ZZZZ</name>
<dbReference type="InterPro" id="IPR017871">
    <property type="entry name" value="ABC_transporter-like_CS"/>
</dbReference>